<reference evidence="2" key="1">
    <citation type="submission" date="2021-02" db="EMBL/GenBank/DDBJ databases">
        <authorList>
            <person name="Nowell W R."/>
        </authorList>
    </citation>
    <scope>NUCLEOTIDE SEQUENCE</scope>
</reference>
<proteinExistence type="predicted"/>
<keyword evidence="1" id="KW-0472">Membrane</keyword>
<evidence type="ECO:0000256" key="1">
    <source>
        <dbReference type="SAM" id="Phobius"/>
    </source>
</evidence>
<dbReference type="AlphaFoldDB" id="A0A813W7I1"/>
<keyword evidence="1" id="KW-1133">Transmembrane helix</keyword>
<dbReference type="Proteomes" id="UP000663828">
    <property type="component" value="Unassembled WGS sequence"/>
</dbReference>
<sequence length="329" mass="38236">MVPVRNRKLLLLTGTITGSFYVSLILINFHFTYKHSILTMNTVTLDANNETRISICMMVPVTSRNIPYNRSLGIGLLNQPLVRAFLPSIFSTAESKYNYDLYIGYDYGDVWYDNVSNWQQLLIFIEHLRRNNSQSNNLHIRVKPLILYATEQRLTAMYNTIAAAGYRDRCDYFYPANDDLQIRSYGWTTAAIQSLNSCHVAKDFGAVTFKDITLCRYPTFNLVHRTHLDLHEGVYYPVPSHGAHQDLWIFGLYELWQCSFYLSEHQVANHVGIGLNTRYKYGNSNGLEKWIKRSRWTLFQKLQSLPHLYNQSFINSSQIDNNIRTEVPC</sequence>
<keyword evidence="3" id="KW-1185">Reference proteome</keyword>
<feature type="transmembrane region" description="Helical" evidence="1">
    <location>
        <begin position="9"/>
        <end position="31"/>
    </location>
</feature>
<organism evidence="2 3">
    <name type="scientific">Adineta ricciae</name>
    <name type="common">Rotifer</name>
    <dbReference type="NCBI Taxonomy" id="249248"/>
    <lineage>
        <taxon>Eukaryota</taxon>
        <taxon>Metazoa</taxon>
        <taxon>Spiralia</taxon>
        <taxon>Gnathifera</taxon>
        <taxon>Rotifera</taxon>
        <taxon>Eurotatoria</taxon>
        <taxon>Bdelloidea</taxon>
        <taxon>Adinetida</taxon>
        <taxon>Adinetidae</taxon>
        <taxon>Adineta</taxon>
    </lineage>
</organism>
<evidence type="ECO:0000313" key="2">
    <source>
        <dbReference type="EMBL" id="CAF0849289.1"/>
    </source>
</evidence>
<protein>
    <submittedName>
        <fullName evidence="2">Uncharacterized protein</fullName>
    </submittedName>
</protein>
<gene>
    <name evidence="2" type="ORF">XAT740_LOCUS5393</name>
</gene>
<keyword evidence="1" id="KW-0812">Transmembrane</keyword>
<comment type="caution">
    <text evidence="2">The sequence shown here is derived from an EMBL/GenBank/DDBJ whole genome shotgun (WGS) entry which is preliminary data.</text>
</comment>
<evidence type="ECO:0000313" key="3">
    <source>
        <dbReference type="Proteomes" id="UP000663828"/>
    </source>
</evidence>
<dbReference type="EMBL" id="CAJNOR010000231">
    <property type="protein sequence ID" value="CAF0849289.1"/>
    <property type="molecule type" value="Genomic_DNA"/>
</dbReference>
<name>A0A813W7I1_ADIRI</name>
<accession>A0A813W7I1</accession>